<sequence>MIEEILLLSDPALIPDLKAVFKDANPRLRLLSIDTLDTLNTLENRALGNTRLISFGGELIVPAAFLNRLGGGAYNFHPGPPDRPGRYPSCFFIYDNGVQSDGDHPFGSTVHEMAAQVDSGAIVATDLFHVPTDIDRLTLDALSFQSMLTLLRHLAPALATDPAPLPRIDAVWSGRATTQRDFEALCHLPQDITEAEFQRRYRAVGEGPEHALNLTLFGHRFTLNNRHAGPKVTVGGKIR</sequence>
<proteinExistence type="predicted"/>
<reference evidence="2" key="1">
    <citation type="submission" date="2016-07" db="EMBL/GenBank/DDBJ databases">
        <authorList>
            <person name="Florea S."/>
            <person name="Webb J.S."/>
            <person name="Jaromczyk J."/>
            <person name="Schardl C.L."/>
        </authorList>
    </citation>
    <scope>NUCLEOTIDE SEQUENCE [LARGE SCALE GENOMIC DNA]</scope>
    <source>
        <strain evidence="2">MV-1</strain>
    </source>
</reference>
<organism evidence="1 2">
    <name type="scientific">Magnetovibrio blakemorei</name>
    <dbReference type="NCBI Taxonomy" id="28181"/>
    <lineage>
        <taxon>Bacteria</taxon>
        <taxon>Pseudomonadati</taxon>
        <taxon>Pseudomonadota</taxon>
        <taxon>Alphaproteobacteria</taxon>
        <taxon>Rhodospirillales</taxon>
        <taxon>Magnetovibrionaceae</taxon>
        <taxon>Magnetovibrio</taxon>
    </lineage>
</organism>
<comment type="caution">
    <text evidence="1">The sequence shown here is derived from an EMBL/GenBank/DDBJ whole genome shotgun (WGS) entry which is preliminary data.</text>
</comment>
<dbReference type="Proteomes" id="UP000095347">
    <property type="component" value="Unassembled WGS sequence"/>
</dbReference>
<dbReference type="PROSITE" id="PS00373">
    <property type="entry name" value="GART"/>
    <property type="match status" value="1"/>
</dbReference>
<dbReference type="InterPro" id="IPR036477">
    <property type="entry name" value="Formyl_transf_N_sf"/>
</dbReference>
<dbReference type="SUPFAM" id="SSF53328">
    <property type="entry name" value="Formyltransferase"/>
    <property type="match status" value="1"/>
</dbReference>
<name>A0A1E5Q3J9_9PROT</name>
<protein>
    <recommendedName>
        <fullName evidence="3">Formyl transferase N-terminal domain-containing protein</fullName>
    </recommendedName>
</protein>
<evidence type="ECO:0000313" key="1">
    <source>
        <dbReference type="EMBL" id="OEJ64071.1"/>
    </source>
</evidence>
<gene>
    <name evidence="1" type="ORF">BEN30_01310</name>
</gene>
<evidence type="ECO:0000313" key="2">
    <source>
        <dbReference type="Proteomes" id="UP000095347"/>
    </source>
</evidence>
<dbReference type="Gene3D" id="3.40.50.12230">
    <property type="match status" value="1"/>
</dbReference>
<dbReference type="OrthoDB" id="9788208at2"/>
<dbReference type="AlphaFoldDB" id="A0A1E5Q3J9"/>
<evidence type="ECO:0008006" key="3">
    <source>
        <dbReference type="Google" id="ProtNLM"/>
    </source>
</evidence>
<dbReference type="EMBL" id="MCGG01000078">
    <property type="protein sequence ID" value="OEJ64071.1"/>
    <property type="molecule type" value="Genomic_DNA"/>
</dbReference>
<dbReference type="InterPro" id="IPR001555">
    <property type="entry name" value="GART_AS"/>
</dbReference>
<keyword evidence="2" id="KW-1185">Reference proteome</keyword>
<dbReference type="STRING" id="28181.BEN30_01310"/>
<accession>A0A1E5Q3J9</accession>
<dbReference type="RefSeq" id="WP_069959418.1">
    <property type="nucleotide sequence ID" value="NZ_MCGG01000078.1"/>
</dbReference>